<dbReference type="InterPro" id="IPR040750">
    <property type="entry name" value="eIF3m_C_helix"/>
</dbReference>
<dbReference type="SMART" id="SM00088">
    <property type="entry name" value="PINT"/>
    <property type="match status" value="1"/>
</dbReference>
<comment type="similarity">
    <text evidence="1">Belongs to the CSN7/EIF3M family. CSN7 subfamily.</text>
</comment>
<feature type="domain" description="PCI" evidence="2">
    <location>
        <begin position="109"/>
        <end position="275"/>
    </location>
</feature>
<name>A0A1E7FBY8_9STRA</name>
<dbReference type="KEGG" id="fcy:FRACYDRAFT_170369"/>
<dbReference type="InterPro" id="IPR045237">
    <property type="entry name" value="COPS7/eIF3m"/>
</dbReference>
<dbReference type="PROSITE" id="PS50250">
    <property type="entry name" value="PCI"/>
    <property type="match status" value="1"/>
</dbReference>
<dbReference type="PANTHER" id="PTHR15350">
    <property type="entry name" value="COP9 SIGNALOSOME COMPLEX SUBUNIT 7/DENDRITIC CELL PROTEIN GA17"/>
    <property type="match status" value="1"/>
</dbReference>
<dbReference type="Proteomes" id="UP000095751">
    <property type="component" value="Unassembled WGS sequence"/>
</dbReference>
<dbReference type="Pfam" id="PF18005">
    <property type="entry name" value="eIF3m_C_helix"/>
    <property type="match status" value="1"/>
</dbReference>
<dbReference type="Pfam" id="PF01399">
    <property type="entry name" value="PCI"/>
    <property type="match status" value="1"/>
</dbReference>
<dbReference type="GO" id="GO:0002183">
    <property type="term" value="P:cytoplasmic translational initiation"/>
    <property type="evidence" value="ECO:0007669"/>
    <property type="project" value="TreeGrafter"/>
</dbReference>
<evidence type="ECO:0000313" key="3">
    <source>
        <dbReference type="EMBL" id="OEU15692.1"/>
    </source>
</evidence>
<evidence type="ECO:0000259" key="2">
    <source>
        <dbReference type="PROSITE" id="PS50250"/>
    </source>
</evidence>
<dbReference type="EMBL" id="KV784359">
    <property type="protein sequence ID" value="OEU15692.1"/>
    <property type="molecule type" value="Genomic_DNA"/>
</dbReference>
<proteinExistence type="inferred from homology"/>
<sequence length="314" mass="34760">MLNELADSIISIATSADNADSTAKAISLLATLYNMRSDPTEKVALLVKMIRLASSNKTSSLLEADNSVLGKWMDPTRLVTMLDEWKVKAAGRRELYRAAADGSKKSSNTKQQFTLLVVETYSKSDIDSSGLDAAKQAAIGAIRDPVSLFVQQRKILSLPVIQALEKKDASLLALLKVFQEGKLEDYHSYIKSNGGDKVLTQWELSADDCSRHMRILSLCSLAAEHEEIPYTVVAKTLQTTSGDVEKWVIAAVSSGLLSAKMDQLQEKVMVERSVVRKFDMEQWKALQSRLHLWKQNVGGILDAYKLSLKQPQVQ</sequence>
<organism evidence="3 4">
    <name type="scientific">Fragilariopsis cylindrus CCMP1102</name>
    <dbReference type="NCBI Taxonomy" id="635003"/>
    <lineage>
        <taxon>Eukaryota</taxon>
        <taxon>Sar</taxon>
        <taxon>Stramenopiles</taxon>
        <taxon>Ochrophyta</taxon>
        <taxon>Bacillariophyta</taxon>
        <taxon>Bacillariophyceae</taxon>
        <taxon>Bacillariophycidae</taxon>
        <taxon>Bacillariales</taxon>
        <taxon>Bacillariaceae</taxon>
        <taxon>Fragilariopsis</taxon>
    </lineage>
</organism>
<evidence type="ECO:0000313" key="4">
    <source>
        <dbReference type="Proteomes" id="UP000095751"/>
    </source>
</evidence>
<dbReference type="AlphaFoldDB" id="A0A1E7FBY8"/>
<gene>
    <name evidence="3" type="ORF">FRACYDRAFT_170369</name>
</gene>
<dbReference type="PANTHER" id="PTHR15350:SF2">
    <property type="entry name" value="EUKARYOTIC TRANSLATION INITIATION FACTOR 3 SUBUNIT M"/>
    <property type="match status" value="1"/>
</dbReference>
<dbReference type="OrthoDB" id="10267031at2759"/>
<dbReference type="SUPFAM" id="SSF46785">
    <property type="entry name" value="Winged helix' DNA-binding domain"/>
    <property type="match status" value="1"/>
</dbReference>
<evidence type="ECO:0000256" key="1">
    <source>
        <dbReference type="ARBA" id="ARBA00008482"/>
    </source>
</evidence>
<accession>A0A1E7FBY8</accession>
<dbReference type="FunCoup" id="A0A1E7FBY8">
    <property type="interactions" value="645"/>
</dbReference>
<reference evidence="3 4" key="1">
    <citation type="submission" date="2016-09" db="EMBL/GenBank/DDBJ databases">
        <title>Extensive genetic diversity and differential bi-allelic expression allows diatom success in the polar Southern Ocean.</title>
        <authorList>
            <consortium name="DOE Joint Genome Institute"/>
            <person name="Mock T."/>
            <person name="Otillar R.P."/>
            <person name="Strauss J."/>
            <person name="Dupont C."/>
            <person name="Frickenhaus S."/>
            <person name="Maumus F."/>
            <person name="Mcmullan M."/>
            <person name="Sanges R."/>
            <person name="Schmutz J."/>
            <person name="Toseland A."/>
            <person name="Valas R."/>
            <person name="Veluchamy A."/>
            <person name="Ward B.J."/>
            <person name="Allen A."/>
            <person name="Barry K."/>
            <person name="Falciatore A."/>
            <person name="Ferrante M."/>
            <person name="Fortunato A.E."/>
            <person name="Gloeckner G."/>
            <person name="Gruber A."/>
            <person name="Hipkin R."/>
            <person name="Janech M."/>
            <person name="Kroth P."/>
            <person name="Leese F."/>
            <person name="Lindquist E."/>
            <person name="Lyon B.R."/>
            <person name="Martin J."/>
            <person name="Mayer C."/>
            <person name="Parker M."/>
            <person name="Quesneville H."/>
            <person name="Raymond J."/>
            <person name="Uhlig C."/>
            <person name="Valentin K.U."/>
            <person name="Worden A.Z."/>
            <person name="Armbrust E.V."/>
            <person name="Bowler C."/>
            <person name="Green B."/>
            <person name="Moulton V."/>
            <person name="Van Oosterhout C."/>
            <person name="Grigoriev I."/>
        </authorList>
    </citation>
    <scope>NUCLEOTIDE SEQUENCE [LARGE SCALE GENOMIC DNA]</scope>
    <source>
        <strain evidence="3 4">CCMP1102</strain>
    </source>
</reference>
<dbReference type="InParanoid" id="A0A1E7FBY8"/>
<dbReference type="GO" id="GO:0005852">
    <property type="term" value="C:eukaryotic translation initiation factor 3 complex"/>
    <property type="evidence" value="ECO:0007669"/>
    <property type="project" value="TreeGrafter"/>
</dbReference>
<dbReference type="InterPro" id="IPR036390">
    <property type="entry name" value="WH_DNA-bd_sf"/>
</dbReference>
<keyword evidence="4" id="KW-1185">Reference proteome</keyword>
<dbReference type="InterPro" id="IPR000717">
    <property type="entry name" value="PCI_dom"/>
</dbReference>
<protein>
    <recommendedName>
        <fullName evidence="2">PCI domain-containing protein</fullName>
    </recommendedName>
</protein>